<reference evidence="1 2" key="1">
    <citation type="submission" date="2018-06" db="EMBL/GenBank/DDBJ databases">
        <authorList>
            <consortium name="Pathogen Informatics"/>
            <person name="Doyle S."/>
        </authorList>
    </citation>
    <scope>NUCLEOTIDE SEQUENCE [LARGE SCALE GENOMIC DNA]</scope>
    <source>
        <strain evidence="1 2">NCTC13645</strain>
    </source>
</reference>
<protein>
    <submittedName>
        <fullName evidence="1">Uncharacterized protein</fullName>
    </submittedName>
</protein>
<dbReference type="InterPro" id="IPR029787">
    <property type="entry name" value="Nucleotide_cyclase"/>
</dbReference>
<dbReference type="SUPFAM" id="SSF55073">
    <property type="entry name" value="Nucleotide cyclase"/>
    <property type="match status" value="1"/>
</dbReference>
<accession>A0A380NY17</accession>
<name>A0A380NY17_WEIVI</name>
<dbReference type="AlphaFoldDB" id="A0A380NY17"/>
<sequence length="127" mass="14391">MTSETSDLMADKQIIQSVLFCFQKKLYAQSSLSLPTPITYSAGVSHTVFHNYHTLRAFEKADLFLFQSKTNGRNRFHLMNQQHKSPTQQTLSEAFLFIKMIFIWLSEISEVASNVTSPGTPIPMANS</sequence>
<dbReference type="EMBL" id="UHIV01000001">
    <property type="protein sequence ID" value="SUP52871.1"/>
    <property type="molecule type" value="Genomic_DNA"/>
</dbReference>
<evidence type="ECO:0000313" key="2">
    <source>
        <dbReference type="Proteomes" id="UP000254621"/>
    </source>
</evidence>
<organism evidence="1 2">
    <name type="scientific">Weissella viridescens</name>
    <name type="common">Lactobacillus viridescens</name>
    <dbReference type="NCBI Taxonomy" id="1629"/>
    <lineage>
        <taxon>Bacteria</taxon>
        <taxon>Bacillati</taxon>
        <taxon>Bacillota</taxon>
        <taxon>Bacilli</taxon>
        <taxon>Lactobacillales</taxon>
        <taxon>Lactobacillaceae</taxon>
        <taxon>Weissella</taxon>
    </lineage>
</organism>
<gene>
    <name evidence="1" type="ORF">NCTC13645_00774</name>
</gene>
<dbReference type="Proteomes" id="UP000254621">
    <property type="component" value="Unassembled WGS sequence"/>
</dbReference>
<evidence type="ECO:0000313" key="1">
    <source>
        <dbReference type="EMBL" id="SUP52871.1"/>
    </source>
</evidence>
<proteinExistence type="predicted"/>